<comment type="caution">
    <text evidence="1">The sequence shown here is derived from an EMBL/GenBank/DDBJ whole genome shotgun (WGS) entry which is preliminary data.</text>
</comment>
<dbReference type="Proteomes" id="UP000219182">
    <property type="component" value="Unassembled WGS sequence"/>
</dbReference>
<evidence type="ECO:0000313" key="2">
    <source>
        <dbReference type="Proteomes" id="UP000219182"/>
    </source>
</evidence>
<keyword evidence="2" id="KW-1185">Reference proteome</keyword>
<dbReference type="EMBL" id="NWQG01000289">
    <property type="protein sequence ID" value="PDQ17222.1"/>
    <property type="molecule type" value="Genomic_DNA"/>
</dbReference>
<accession>A0A2A6F5Z2</accession>
<sequence length="129" mass="14232">SQTPTARCGGRVNLPKAIASFDAKEIRMDSIRSLCATSANTKDDSLGQMNHDYGRRIEINRSWTIYHVFTGVPAEVGARSMVGLSKVDATAGMLFLNSHNVERRRTSFLQNARSRGFSERCGAKRPLDA</sequence>
<organism evidence="1 2">
    <name type="scientific">Mesorhizobium sanjuanii</name>
    <dbReference type="NCBI Taxonomy" id="2037900"/>
    <lineage>
        <taxon>Bacteria</taxon>
        <taxon>Pseudomonadati</taxon>
        <taxon>Pseudomonadota</taxon>
        <taxon>Alphaproteobacteria</taxon>
        <taxon>Hyphomicrobiales</taxon>
        <taxon>Phyllobacteriaceae</taxon>
        <taxon>Mesorhizobium</taxon>
    </lineage>
</organism>
<reference evidence="1 2" key="1">
    <citation type="submission" date="2017-09" db="EMBL/GenBank/DDBJ databases">
        <title>Mesorhizobum sanjuanii sp. nov. isolated from nodules of Lotus tenuis in saline-alkaline lowlands of Flooding Pampa.</title>
        <authorList>
            <person name="Sannazzaro A.I."/>
            <person name="Torres Tejerizo G.A."/>
            <person name="Fontana F."/>
            <person name="Cumpa Velazquez L.M."/>
            <person name="Hansen L."/>
            <person name="Pistorio M."/>
            <person name="Estrella M.J."/>
        </authorList>
    </citation>
    <scope>NUCLEOTIDE SEQUENCE [LARGE SCALE GENOMIC DNA]</scope>
    <source>
        <strain evidence="1 2">BSA136</strain>
    </source>
</reference>
<evidence type="ECO:0000313" key="1">
    <source>
        <dbReference type="EMBL" id="PDQ17222.1"/>
    </source>
</evidence>
<protein>
    <submittedName>
        <fullName evidence="1">Uncharacterized protein</fullName>
    </submittedName>
</protein>
<gene>
    <name evidence="1" type="ORF">CN311_31120</name>
</gene>
<name>A0A2A6F5Z2_9HYPH</name>
<proteinExistence type="predicted"/>
<feature type="non-terminal residue" evidence="1">
    <location>
        <position position="1"/>
    </location>
</feature>
<dbReference type="AlphaFoldDB" id="A0A2A6F5Z2"/>